<evidence type="ECO:0000313" key="7">
    <source>
        <dbReference type="Proteomes" id="UP000199501"/>
    </source>
</evidence>
<sequence>MTTNPEHSGSDLAEPYLGGLLASLGLNVHYHRARKDTLYYRDETGREVAVLDLVGGYGSTVLGHNHPALVAHARQLLDQGVPVHAQFSRHPYANDLAQRVNAILRREFGDVGEYSAIFANSGAEAVEIAVKHAELDRVAKVADLMAEIDGNIEKARAALAGGARVPADETLDRLTVARAAPPDAVLDAVTRANAERAAAAPVFLAPEGSFHGKLVGSVQLTHNAGFRTPFQSLAARCRFVPVREPDALAEAIDAERGTLFDVAVDGDAVRVVERDLPVICAFILEPVQGEAGIRPFDRETVERVQRVCAAVDLPIIVDEVQSGMGRTGTFFASSQVGLLGDYYTLAKSLGGGIAKAAMTLVRKSRYRDEFELVHSSTFAKDAFSTLIAARTVDLLEADGGAVYALAAERGARLLAMLNGLRDEFPTVVADVRGVGLMIGMEFRDQSGSAAGFIAEQARDGLLGYALSGYLLRAHALRVLPTASATDTLRLEPSVFITDGEIDRVEAGLRALLTALRDGDEAAIAPG</sequence>
<dbReference type="InterPro" id="IPR015421">
    <property type="entry name" value="PyrdxlP-dep_Trfase_major"/>
</dbReference>
<keyword evidence="4 5" id="KW-0663">Pyridoxal phosphate</keyword>
<comment type="cofactor">
    <cofactor evidence="1">
        <name>pyridoxal 5'-phosphate</name>
        <dbReference type="ChEBI" id="CHEBI:597326"/>
    </cofactor>
</comment>
<dbReference type="Gene3D" id="3.90.1150.10">
    <property type="entry name" value="Aspartate Aminotransferase, domain 1"/>
    <property type="match status" value="2"/>
</dbReference>
<dbReference type="InterPro" id="IPR015424">
    <property type="entry name" value="PyrdxlP-dep_Trfase"/>
</dbReference>
<dbReference type="RefSeq" id="WP_091451546.1">
    <property type="nucleotide sequence ID" value="NZ_FMZZ01000007.1"/>
</dbReference>
<comment type="similarity">
    <text evidence="5">Belongs to the class-III pyridoxal-phosphate-dependent aminotransferase family.</text>
</comment>
<evidence type="ECO:0000256" key="5">
    <source>
        <dbReference type="RuleBase" id="RU003560"/>
    </source>
</evidence>
<evidence type="ECO:0000256" key="2">
    <source>
        <dbReference type="ARBA" id="ARBA00022576"/>
    </source>
</evidence>
<dbReference type="OrthoDB" id="9801052at2"/>
<name>A0A1G6SAE3_9PSEU</name>
<proteinExistence type="inferred from homology"/>
<dbReference type="InterPro" id="IPR050103">
    <property type="entry name" value="Class-III_PLP-dep_AT"/>
</dbReference>
<dbReference type="GO" id="GO:0042802">
    <property type="term" value="F:identical protein binding"/>
    <property type="evidence" value="ECO:0007669"/>
    <property type="project" value="TreeGrafter"/>
</dbReference>
<reference evidence="7" key="1">
    <citation type="submission" date="2016-10" db="EMBL/GenBank/DDBJ databases">
        <authorList>
            <person name="Varghese N."/>
            <person name="Submissions S."/>
        </authorList>
    </citation>
    <scope>NUCLEOTIDE SEQUENCE [LARGE SCALE GENOMIC DNA]</scope>
    <source>
        <strain evidence="7">IBRC-M 10403</strain>
    </source>
</reference>
<dbReference type="PANTHER" id="PTHR11986:SF79">
    <property type="entry name" value="ACETYLORNITHINE AMINOTRANSFERASE, MITOCHONDRIAL"/>
    <property type="match status" value="1"/>
</dbReference>
<protein>
    <submittedName>
        <fullName evidence="6">Acetylornithine/succinyldiaminopimelate/putrescine aminotransferase</fullName>
    </submittedName>
</protein>
<dbReference type="AlphaFoldDB" id="A0A1G6SAE3"/>
<dbReference type="EMBL" id="FMZZ01000007">
    <property type="protein sequence ID" value="SDD13087.1"/>
    <property type="molecule type" value="Genomic_DNA"/>
</dbReference>
<keyword evidence="3 6" id="KW-0808">Transferase</keyword>
<dbReference type="PANTHER" id="PTHR11986">
    <property type="entry name" value="AMINOTRANSFERASE CLASS III"/>
    <property type="match status" value="1"/>
</dbReference>
<dbReference type="Gene3D" id="3.40.640.10">
    <property type="entry name" value="Type I PLP-dependent aspartate aminotransferase-like (Major domain)"/>
    <property type="match status" value="2"/>
</dbReference>
<dbReference type="PIRSF" id="PIRSF000521">
    <property type="entry name" value="Transaminase_4ab_Lys_Orn"/>
    <property type="match status" value="1"/>
</dbReference>
<dbReference type="Proteomes" id="UP000199501">
    <property type="component" value="Unassembled WGS sequence"/>
</dbReference>
<evidence type="ECO:0000256" key="1">
    <source>
        <dbReference type="ARBA" id="ARBA00001933"/>
    </source>
</evidence>
<dbReference type="GO" id="GO:0008483">
    <property type="term" value="F:transaminase activity"/>
    <property type="evidence" value="ECO:0007669"/>
    <property type="project" value="UniProtKB-KW"/>
</dbReference>
<evidence type="ECO:0000256" key="3">
    <source>
        <dbReference type="ARBA" id="ARBA00022679"/>
    </source>
</evidence>
<dbReference type="InterPro" id="IPR015422">
    <property type="entry name" value="PyrdxlP-dep_Trfase_small"/>
</dbReference>
<dbReference type="STRING" id="1271860.SAMN05216174_107283"/>
<keyword evidence="2 6" id="KW-0032">Aminotransferase</keyword>
<dbReference type="SUPFAM" id="SSF53383">
    <property type="entry name" value="PLP-dependent transferases"/>
    <property type="match status" value="1"/>
</dbReference>
<accession>A0A1G6SAE3</accession>
<gene>
    <name evidence="6" type="ORF">SAMN05216174_107283</name>
</gene>
<dbReference type="Pfam" id="PF00202">
    <property type="entry name" value="Aminotran_3"/>
    <property type="match status" value="1"/>
</dbReference>
<dbReference type="GO" id="GO:0030170">
    <property type="term" value="F:pyridoxal phosphate binding"/>
    <property type="evidence" value="ECO:0007669"/>
    <property type="project" value="InterPro"/>
</dbReference>
<evidence type="ECO:0000256" key="4">
    <source>
        <dbReference type="ARBA" id="ARBA00022898"/>
    </source>
</evidence>
<evidence type="ECO:0000313" key="6">
    <source>
        <dbReference type="EMBL" id="SDD13087.1"/>
    </source>
</evidence>
<keyword evidence="7" id="KW-1185">Reference proteome</keyword>
<organism evidence="6 7">
    <name type="scientific">Actinokineospora iranica</name>
    <dbReference type="NCBI Taxonomy" id="1271860"/>
    <lineage>
        <taxon>Bacteria</taxon>
        <taxon>Bacillati</taxon>
        <taxon>Actinomycetota</taxon>
        <taxon>Actinomycetes</taxon>
        <taxon>Pseudonocardiales</taxon>
        <taxon>Pseudonocardiaceae</taxon>
        <taxon>Actinokineospora</taxon>
    </lineage>
</organism>
<dbReference type="InterPro" id="IPR005814">
    <property type="entry name" value="Aminotrans_3"/>
</dbReference>